<sequence>MTTREIAAPTAPATTTRLARALTALLSAFALLLGLAPAATAQTGETTAIDPFRVTLSVSGDLRPGGEVTYTLRATNTEVIALNTTLHHYGVRVPSGFQYLGVTGDLDGAVSDLGQGVNFYGGDPGSNTVWGGGSREAKFRFRIPADATGGTIYSAGVGMETKLLWNRDWHHVNNLVSFTVTPVQSATQVTVAPSVARVGEPVTLTANVSAVHGTNTPTGSVSFAVDGQTLTAPVVNGVASTTAIFEATGTKPVTATFTPASGTEWQTSVGTGTVNVQSEATQTQLTLDPVAIHDGDQITATARLTPAAATGHVVFTVDGQTQRIPVTGGEAQATFQLITSGEKTVLAAFEPANPARYTTSQDEETVAVSELTTTMTVSVNPSTATAGEQIAITADITPEDATGTVTFEVAGRTLTAPVVDGKATVYTSLITKGTYPITATFTSDQPTRWLGSAGTGSVTIQAEGTETEVTVDPATVAVGGEVTLTARVTPRTVDGVVTFTVNGTEYLADVVDGVATTTVLMPDAGDETVRAVFTPADTERYAPSEDSATITVTGTGGDGGGSG</sequence>
<dbReference type="InterPro" id="IPR032109">
    <property type="entry name" value="Big_3_5"/>
</dbReference>
<dbReference type="GO" id="GO:0005975">
    <property type="term" value="P:carbohydrate metabolic process"/>
    <property type="evidence" value="ECO:0007669"/>
    <property type="project" value="UniProtKB-ARBA"/>
</dbReference>
<comment type="caution">
    <text evidence="3">The sequence shown here is derived from an EMBL/GenBank/DDBJ whole genome shotgun (WGS) entry which is preliminary data.</text>
</comment>
<evidence type="ECO:0000313" key="3">
    <source>
        <dbReference type="EMBL" id="MCT2119054.1"/>
    </source>
</evidence>
<accession>A0AAW5Q9I5</accession>
<evidence type="ECO:0000259" key="2">
    <source>
        <dbReference type="Pfam" id="PF16640"/>
    </source>
</evidence>
<feature type="domain" description="Bacterial Ig-like" evidence="2">
    <location>
        <begin position="378"/>
        <end position="445"/>
    </location>
</feature>
<proteinExistence type="predicted"/>
<keyword evidence="1" id="KW-0732">Signal</keyword>
<feature type="chain" id="PRO_5043857134" evidence="1">
    <location>
        <begin position="42"/>
        <end position="563"/>
    </location>
</feature>
<feature type="non-terminal residue" evidence="3">
    <location>
        <position position="563"/>
    </location>
</feature>
<dbReference type="InterPro" id="IPR013783">
    <property type="entry name" value="Ig-like_fold"/>
</dbReference>
<dbReference type="AlphaFoldDB" id="A0AAW5Q9I5"/>
<organism evidence="3 4">
    <name type="scientific">Dietzia cinnamea</name>
    <dbReference type="NCBI Taxonomy" id="321318"/>
    <lineage>
        <taxon>Bacteria</taxon>
        <taxon>Bacillati</taxon>
        <taxon>Actinomycetota</taxon>
        <taxon>Actinomycetes</taxon>
        <taxon>Mycobacteriales</taxon>
        <taxon>Dietziaceae</taxon>
        <taxon>Dietzia</taxon>
    </lineage>
</organism>
<dbReference type="Proteomes" id="UP001206890">
    <property type="component" value="Unassembled WGS sequence"/>
</dbReference>
<protein>
    <submittedName>
        <fullName evidence="3">Ig-like domain-containing protein</fullName>
    </submittedName>
</protein>
<gene>
    <name evidence="3" type="ORF">M3D93_15080</name>
</gene>
<reference evidence="3" key="1">
    <citation type="submission" date="2022-04" db="EMBL/GenBank/DDBJ databases">
        <title>Human microbiome associated bacterial genomes.</title>
        <authorList>
            <person name="Sandstrom S."/>
            <person name="Salamzade R."/>
            <person name="Kalan L.R."/>
        </authorList>
    </citation>
    <scope>NUCLEOTIDE SEQUENCE</scope>
    <source>
        <strain evidence="3">P3-SID1762</strain>
    </source>
</reference>
<dbReference type="Pfam" id="PF16640">
    <property type="entry name" value="Big_3_5"/>
    <property type="match status" value="1"/>
</dbReference>
<feature type="signal peptide" evidence="1">
    <location>
        <begin position="1"/>
        <end position="41"/>
    </location>
</feature>
<name>A0AAW5Q9I5_9ACTN</name>
<evidence type="ECO:0000313" key="4">
    <source>
        <dbReference type="Proteomes" id="UP001206890"/>
    </source>
</evidence>
<evidence type="ECO:0000256" key="1">
    <source>
        <dbReference type="SAM" id="SignalP"/>
    </source>
</evidence>
<dbReference type="Gene3D" id="2.60.40.10">
    <property type="entry name" value="Immunoglobulins"/>
    <property type="match status" value="4"/>
</dbReference>
<dbReference type="RefSeq" id="WP_259852120.1">
    <property type="nucleotide sequence ID" value="NZ_JALXRO010000110.1"/>
</dbReference>
<dbReference type="EMBL" id="JALXTC010000100">
    <property type="protein sequence ID" value="MCT2119054.1"/>
    <property type="molecule type" value="Genomic_DNA"/>
</dbReference>